<proteinExistence type="predicted"/>
<dbReference type="AlphaFoldDB" id="A0A6A7N1Q4"/>
<dbReference type="RefSeq" id="WP_152838190.1">
    <property type="nucleotide sequence ID" value="NZ_WHUG01000004.1"/>
</dbReference>
<dbReference type="EMBL" id="WHUG01000004">
    <property type="protein sequence ID" value="MQA38850.1"/>
    <property type="molecule type" value="Genomic_DNA"/>
</dbReference>
<reference evidence="1 2" key="1">
    <citation type="submission" date="2019-10" db="EMBL/GenBank/DDBJ databases">
        <title>Two novel species isolated from a subtropical stream in China.</title>
        <authorList>
            <person name="Lu H."/>
        </authorList>
    </citation>
    <scope>NUCLEOTIDE SEQUENCE [LARGE SCALE GENOMIC DNA]</scope>
    <source>
        <strain evidence="1 2">FT29W</strain>
    </source>
</reference>
<gene>
    <name evidence="1" type="ORF">GEV02_11860</name>
</gene>
<dbReference type="Proteomes" id="UP000440498">
    <property type="component" value="Unassembled WGS sequence"/>
</dbReference>
<sequence length="85" mass="9412">MDEEITTALIGVLEALWRINAEWPDKPCSLAKLSKQSERPMSVLRRQLTMLVDAGWVALELEEGGVAGTVLLTESGRQLGRELFS</sequence>
<organism evidence="1 2">
    <name type="scientific">Rugamonas aquatica</name>
    <dbReference type="NCBI Taxonomy" id="2743357"/>
    <lineage>
        <taxon>Bacteria</taxon>
        <taxon>Pseudomonadati</taxon>
        <taxon>Pseudomonadota</taxon>
        <taxon>Betaproteobacteria</taxon>
        <taxon>Burkholderiales</taxon>
        <taxon>Oxalobacteraceae</taxon>
        <taxon>Telluria group</taxon>
        <taxon>Rugamonas</taxon>
    </lineage>
</organism>
<accession>A0A6A7N1Q4</accession>
<evidence type="ECO:0000313" key="2">
    <source>
        <dbReference type="Proteomes" id="UP000440498"/>
    </source>
</evidence>
<name>A0A6A7N1Q4_9BURK</name>
<dbReference type="SUPFAM" id="SSF46785">
    <property type="entry name" value="Winged helix' DNA-binding domain"/>
    <property type="match status" value="1"/>
</dbReference>
<comment type="caution">
    <text evidence="1">The sequence shown here is derived from an EMBL/GenBank/DDBJ whole genome shotgun (WGS) entry which is preliminary data.</text>
</comment>
<dbReference type="InterPro" id="IPR036388">
    <property type="entry name" value="WH-like_DNA-bd_sf"/>
</dbReference>
<evidence type="ECO:0000313" key="1">
    <source>
        <dbReference type="EMBL" id="MQA38850.1"/>
    </source>
</evidence>
<protein>
    <submittedName>
        <fullName evidence="1">ArsR family transcriptional regulator</fullName>
    </submittedName>
</protein>
<dbReference type="Gene3D" id="1.10.10.10">
    <property type="entry name" value="Winged helix-like DNA-binding domain superfamily/Winged helix DNA-binding domain"/>
    <property type="match status" value="1"/>
</dbReference>
<keyword evidence="2" id="KW-1185">Reference proteome</keyword>
<dbReference type="InterPro" id="IPR036390">
    <property type="entry name" value="WH_DNA-bd_sf"/>
</dbReference>